<keyword evidence="7" id="KW-1185">Reference proteome</keyword>
<evidence type="ECO:0000313" key="8">
    <source>
        <dbReference type="RefSeq" id="XP_048138392.1"/>
    </source>
</evidence>
<evidence type="ECO:0000256" key="4">
    <source>
        <dbReference type="ARBA" id="ARBA00022729"/>
    </source>
</evidence>
<sequence length="257" mass="28554">MASGGRLFPFALVTLLLFLISPSPSLSSDDGKVNLSLYYESLCPSSADFIANHLVKAFDTDLIDIINLKIVPWGNTRIDSRTGAFICQHGEVECYLNTIQACGIEVWSDLNPHFNFIRCVERNVSEGGLQAGKISAVHQEESSNVAASKLWESCAEELKLEEAGIYECYTSGRGRELELQYKAETDQLSPPHGYTPWVAVNDQPLYDDYMNFMDYVCQAYEGGPPKPAACNSTRRGANSAIRYADEARKPRSPFWST</sequence>
<keyword evidence="3" id="KW-0964">Secreted</keyword>
<evidence type="ECO:0000313" key="7">
    <source>
        <dbReference type="Proteomes" id="UP000827889"/>
    </source>
</evidence>
<dbReference type="InterPro" id="IPR004911">
    <property type="entry name" value="Interferon-induced_GILT"/>
</dbReference>
<keyword evidence="4 6" id="KW-0732">Signal</keyword>
<reference evidence="8" key="1">
    <citation type="submission" date="2025-08" db="UniProtKB">
        <authorList>
            <consortium name="RefSeq"/>
        </authorList>
    </citation>
    <scope>IDENTIFICATION</scope>
    <source>
        <tissue evidence="8">Leaf</tissue>
    </source>
</reference>
<organism evidence="7 8">
    <name type="scientific">Rhodamnia argentea</name>
    <dbReference type="NCBI Taxonomy" id="178133"/>
    <lineage>
        <taxon>Eukaryota</taxon>
        <taxon>Viridiplantae</taxon>
        <taxon>Streptophyta</taxon>
        <taxon>Embryophyta</taxon>
        <taxon>Tracheophyta</taxon>
        <taxon>Spermatophyta</taxon>
        <taxon>Magnoliopsida</taxon>
        <taxon>eudicotyledons</taxon>
        <taxon>Gunneridae</taxon>
        <taxon>Pentapetalae</taxon>
        <taxon>rosids</taxon>
        <taxon>malvids</taxon>
        <taxon>Myrtales</taxon>
        <taxon>Myrtaceae</taxon>
        <taxon>Myrtoideae</taxon>
        <taxon>Myrteae</taxon>
        <taxon>Australasian group</taxon>
        <taxon>Rhodamnia</taxon>
    </lineage>
</organism>
<evidence type="ECO:0000256" key="2">
    <source>
        <dbReference type="ARBA" id="ARBA00005679"/>
    </source>
</evidence>
<evidence type="ECO:0000256" key="3">
    <source>
        <dbReference type="ARBA" id="ARBA00022525"/>
    </source>
</evidence>
<evidence type="ECO:0000256" key="5">
    <source>
        <dbReference type="ARBA" id="ARBA00023180"/>
    </source>
</evidence>
<dbReference type="Pfam" id="PF03227">
    <property type="entry name" value="GILT"/>
    <property type="match status" value="1"/>
</dbReference>
<feature type="chain" id="PRO_5046962915" evidence="6">
    <location>
        <begin position="28"/>
        <end position="257"/>
    </location>
</feature>
<evidence type="ECO:0000256" key="1">
    <source>
        <dbReference type="ARBA" id="ARBA00004613"/>
    </source>
</evidence>
<dbReference type="Proteomes" id="UP000827889">
    <property type="component" value="Chromosome 7"/>
</dbReference>
<dbReference type="PANTHER" id="PTHR13234">
    <property type="entry name" value="GAMMA-INTERFERON INDUCIBLE LYSOSOMAL THIOL REDUCTASE GILT"/>
    <property type="match status" value="1"/>
</dbReference>
<comment type="similarity">
    <text evidence="2">Belongs to the GILT family.</text>
</comment>
<evidence type="ECO:0000256" key="6">
    <source>
        <dbReference type="SAM" id="SignalP"/>
    </source>
</evidence>
<dbReference type="PANTHER" id="PTHR13234:SF8">
    <property type="entry name" value="GAMMA-INTERFERON-INDUCIBLE LYSOSOMAL THIOL REDUCTASE"/>
    <property type="match status" value="1"/>
</dbReference>
<proteinExistence type="inferred from homology"/>
<gene>
    <name evidence="8" type="primary">LOC115745854</name>
</gene>
<protein>
    <submittedName>
        <fullName evidence="8">Gamma-interferon-responsive lysosomal thiol protein-like</fullName>
    </submittedName>
</protein>
<accession>A0ABM3HP61</accession>
<dbReference type="RefSeq" id="XP_048138392.1">
    <property type="nucleotide sequence ID" value="XM_048282435.1"/>
</dbReference>
<feature type="signal peptide" evidence="6">
    <location>
        <begin position="1"/>
        <end position="27"/>
    </location>
</feature>
<dbReference type="GeneID" id="115745854"/>
<keyword evidence="5" id="KW-0325">Glycoprotein</keyword>
<name>A0ABM3HP61_9MYRT</name>
<comment type="subcellular location">
    <subcellularLocation>
        <location evidence="1">Secreted</location>
    </subcellularLocation>
</comment>